<dbReference type="Proteomes" id="UP000663864">
    <property type="component" value="Unassembled WGS sequence"/>
</dbReference>
<accession>A0A814JLJ9</accession>
<proteinExistence type="predicted"/>
<dbReference type="SUPFAM" id="SSF140996">
    <property type="entry name" value="Hermes dimerisation domain"/>
    <property type="match status" value="1"/>
</dbReference>
<sequence length="305" mass="35349">MMNKDNNSNILADLKSVFTETCAKFCAYDLHPYESVRGHGFQILCQSLLDLARQNFHPIEAADIIPDPMTISHRLTIWYTSCSSEDRVKLIESLIPDSKKIKLSGITADFWKNKFTSDSYLTQNLESTLKRDICTRWNSTYDTLWSVWLNYNDVEQVLASRKEEQYVSNIDSHVFKDITDLLSVFKIGSEKLSADNVSTLHSILPWFYKFRKSCEIKATDRPCIAQLKKKLLTKPDAKLWLTDIHYIATFLHPETKSLPLLNQNERNEIIKTVKKMLNTLGISNDEDLYQVILINDNDDKKKEKK</sequence>
<comment type="caution">
    <text evidence="1">The sequence shown here is derived from an EMBL/GenBank/DDBJ whole genome shotgun (WGS) entry which is preliminary data.</text>
</comment>
<dbReference type="Proteomes" id="UP000663836">
    <property type="component" value="Unassembled WGS sequence"/>
</dbReference>
<dbReference type="Gene3D" id="1.10.10.1070">
    <property type="entry name" value="Zinc finger, BED domain-containing"/>
    <property type="match status" value="1"/>
</dbReference>
<evidence type="ECO:0000313" key="2">
    <source>
        <dbReference type="EMBL" id="CAF3772620.1"/>
    </source>
</evidence>
<protein>
    <submittedName>
        <fullName evidence="1">Uncharacterized protein</fullName>
    </submittedName>
</protein>
<dbReference type="EMBL" id="CAJNOT010000628">
    <property type="protein sequence ID" value="CAF1039365.1"/>
    <property type="molecule type" value="Genomic_DNA"/>
</dbReference>
<evidence type="ECO:0000313" key="3">
    <source>
        <dbReference type="Proteomes" id="UP000663864"/>
    </source>
</evidence>
<dbReference type="InterPro" id="IPR012337">
    <property type="entry name" value="RNaseH-like_sf"/>
</dbReference>
<evidence type="ECO:0000313" key="1">
    <source>
        <dbReference type="EMBL" id="CAF1039365.1"/>
    </source>
</evidence>
<gene>
    <name evidence="2" type="ORF">JBS370_LOCUS13771</name>
    <name evidence="1" type="ORF">ZHD862_LOCUS14463</name>
</gene>
<organism evidence="1 3">
    <name type="scientific">Rotaria sordida</name>
    <dbReference type="NCBI Taxonomy" id="392033"/>
    <lineage>
        <taxon>Eukaryota</taxon>
        <taxon>Metazoa</taxon>
        <taxon>Spiralia</taxon>
        <taxon>Gnathifera</taxon>
        <taxon>Rotifera</taxon>
        <taxon>Eurotatoria</taxon>
        <taxon>Bdelloidea</taxon>
        <taxon>Philodinida</taxon>
        <taxon>Philodinidae</taxon>
        <taxon>Rotaria</taxon>
    </lineage>
</organism>
<reference evidence="1" key="1">
    <citation type="submission" date="2021-02" db="EMBL/GenBank/DDBJ databases">
        <authorList>
            <person name="Nowell W R."/>
        </authorList>
    </citation>
    <scope>NUCLEOTIDE SEQUENCE</scope>
</reference>
<name>A0A814JLJ9_9BILA</name>
<dbReference type="EMBL" id="CAJOBD010001203">
    <property type="protein sequence ID" value="CAF3772620.1"/>
    <property type="molecule type" value="Genomic_DNA"/>
</dbReference>
<dbReference type="SUPFAM" id="SSF53098">
    <property type="entry name" value="Ribonuclease H-like"/>
    <property type="match status" value="1"/>
</dbReference>
<dbReference type="AlphaFoldDB" id="A0A814JLJ9"/>